<dbReference type="EMBL" id="JAWLIP010000001">
    <property type="protein sequence ID" value="MDV6225277.1"/>
    <property type="molecule type" value="Genomic_DNA"/>
</dbReference>
<gene>
    <name evidence="2" type="ORF">R2G56_03165</name>
</gene>
<keyword evidence="3" id="KW-1185">Reference proteome</keyword>
<dbReference type="Proteomes" id="UP001185659">
    <property type="component" value="Unassembled WGS sequence"/>
</dbReference>
<feature type="region of interest" description="Disordered" evidence="1">
    <location>
        <begin position="1"/>
        <end position="23"/>
    </location>
</feature>
<sequence>MLPIDKADQTSPIPLTASDSDETMKAQQYGRRIEIDGSWTVYHVFTGIPVQRAGIPMAGLSRADATSRMLLNNQRQKRPVGIIVKSAQISMWRRSRSLSIAAWKNWKAKSAGH</sequence>
<reference evidence="2 3" key="1">
    <citation type="submission" date="2023-10" db="EMBL/GenBank/DDBJ databases">
        <authorList>
            <person name="Venkata Ramana C."/>
            <person name="Sasikala C."/>
            <person name="Dhurka M."/>
        </authorList>
    </citation>
    <scope>NUCLEOTIDE SEQUENCE [LARGE SCALE GENOMIC DNA]</scope>
    <source>
        <strain evidence="2 3">KCTC 32151</strain>
    </source>
</reference>
<dbReference type="RefSeq" id="WP_287959802.1">
    <property type="nucleotide sequence ID" value="NZ_JAWLIP010000001.1"/>
</dbReference>
<comment type="caution">
    <text evidence="2">The sequence shown here is derived from an EMBL/GenBank/DDBJ whole genome shotgun (WGS) entry which is preliminary data.</text>
</comment>
<evidence type="ECO:0000313" key="3">
    <source>
        <dbReference type="Proteomes" id="UP001185659"/>
    </source>
</evidence>
<accession>A0ABU4AGA3</accession>
<evidence type="ECO:0000313" key="2">
    <source>
        <dbReference type="EMBL" id="MDV6225277.1"/>
    </source>
</evidence>
<proteinExistence type="predicted"/>
<name>A0ABU4AGA3_9HYPH</name>
<evidence type="ECO:0000256" key="1">
    <source>
        <dbReference type="SAM" id="MobiDB-lite"/>
    </source>
</evidence>
<organism evidence="2 3">
    <name type="scientific">Nitratireductor aquimarinus</name>
    <dbReference type="NCBI Taxonomy" id="889300"/>
    <lineage>
        <taxon>Bacteria</taxon>
        <taxon>Pseudomonadati</taxon>
        <taxon>Pseudomonadota</taxon>
        <taxon>Alphaproteobacteria</taxon>
        <taxon>Hyphomicrobiales</taxon>
        <taxon>Phyllobacteriaceae</taxon>
        <taxon>Nitratireductor</taxon>
    </lineage>
</organism>
<protein>
    <submittedName>
        <fullName evidence="2">Uncharacterized protein</fullName>
    </submittedName>
</protein>